<dbReference type="AlphaFoldDB" id="A0A1I1WTC6"/>
<dbReference type="EMBL" id="FOMT01000002">
    <property type="protein sequence ID" value="SFD98289.1"/>
    <property type="molecule type" value="Genomic_DNA"/>
</dbReference>
<dbReference type="OrthoDB" id="9796999at2"/>
<keyword evidence="2" id="KW-1185">Reference proteome</keyword>
<sequence length="198" mass="22919">MSKLEQPILFFPGPPEFEEWLAEQYDQSSGIWLQLSKKNASRPSITYHEALDIALCYGWIDSHKKTHDEESWLQRFSPRGPKSIWSQINKDKVEALIAAGKMQPSGIKAIETAKQNGLWDKAYESQSNATVPEDFALELARHEKAQQFFETLDKQNRYAILFRIHNAKKQETRMKRIAQFIEMLEKGEKIYPSSKKGS</sequence>
<accession>A0A1I1WTC6</accession>
<evidence type="ECO:0000313" key="1">
    <source>
        <dbReference type="EMBL" id="SFD98289.1"/>
    </source>
</evidence>
<dbReference type="Pfam" id="PF13376">
    <property type="entry name" value="OmdA"/>
    <property type="match status" value="1"/>
</dbReference>
<reference evidence="2" key="1">
    <citation type="submission" date="2016-10" db="EMBL/GenBank/DDBJ databases">
        <authorList>
            <person name="Varghese N."/>
            <person name="Submissions S."/>
        </authorList>
    </citation>
    <scope>NUCLEOTIDE SEQUENCE [LARGE SCALE GENOMIC DNA]</scope>
    <source>
        <strain evidence="2">CGMCC 1.10784</strain>
    </source>
</reference>
<dbReference type="RefSeq" id="WP_091183869.1">
    <property type="nucleotide sequence ID" value="NZ_FOMT01000002.1"/>
</dbReference>
<organism evidence="1 2">
    <name type="scientific">Paenibacillus catalpae</name>
    <dbReference type="NCBI Taxonomy" id="1045775"/>
    <lineage>
        <taxon>Bacteria</taxon>
        <taxon>Bacillati</taxon>
        <taxon>Bacillota</taxon>
        <taxon>Bacilli</taxon>
        <taxon>Bacillales</taxon>
        <taxon>Paenibacillaceae</taxon>
        <taxon>Paenibacillus</taxon>
    </lineage>
</organism>
<dbReference type="Proteomes" id="UP000198855">
    <property type="component" value="Unassembled WGS sequence"/>
</dbReference>
<gene>
    <name evidence="1" type="ORF">SAMN05216378_1864</name>
</gene>
<proteinExistence type="predicted"/>
<name>A0A1I1WTC6_9BACL</name>
<evidence type="ECO:0000313" key="2">
    <source>
        <dbReference type="Proteomes" id="UP000198855"/>
    </source>
</evidence>
<protein>
    <submittedName>
        <fullName evidence="1">Uncharacterized conserved protein YdeI, YjbR/CyaY-like superfamily, DUF1801 family</fullName>
    </submittedName>
</protein>
<dbReference type="STRING" id="1045775.SAMN05216378_1864"/>